<feature type="transmembrane region" description="Helical" evidence="1">
    <location>
        <begin position="6"/>
        <end position="23"/>
    </location>
</feature>
<keyword evidence="1" id="KW-0812">Transmembrane</keyword>
<evidence type="ECO:0000256" key="1">
    <source>
        <dbReference type="SAM" id="Phobius"/>
    </source>
</evidence>
<name>A0ABV0BSY7_9SPHI</name>
<sequence length="111" mass="13249">MERLKIVMIFVVIIVCFGSFFYWNSKRLVKERGERIATVDSNYRYSKGILAKKFYRGKTLRVKYKIQEKVYEYRGGWDVNPNDLSEGDSISFKYAIDNPNMIITEMENVYY</sequence>
<keyword evidence="1" id="KW-0472">Membrane</keyword>
<comment type="caution">
    <text evidence="2">The sequence shown here is derived from an EMBL/GenBank/DDBJ whole genome shotgun (WGS) entry which is preliminary data.</text>
</comment>
<accession>A0ABV0BSY7</accession>
<evidence type="ECO:0000313" key="3">
    <source>
        <dbReference type="Proteomes" id="UP001409291"/>
    </source>
</evidence>
<organism evidence="2 3">
    <name type="scientific">Sphingobacterium kitahiroshimense</name>
    <dbReference type="NCBI Taxonomy" id="470446"/>
    <lineage>
        <taxon>Bacteria</taxon>
        <taxon>Pseudomonadati</taxon>
        <taxon>Bacteroidota</taxon>
        <taxon>Sphingobacteriia</taxon>
        <taxon>Sphingobacteriales</taxon>
        <taxon>Sphingobacteriaceae</taxon>
        <taxon>Sphingobacterium</taxon>
    </lineage>
</organism>
<evidence type="ECO:0000313" key="2">
    <source>
        <dbReference type="EMBL" id="MEN5377900.1"/>
    </source>
</evidence>
<dbReference type="RefSeq" id="WP_346581315.1">
    <property type="nucleotide sequence ID" value="NZ_JBDJNQ010000004.1"/>
</dbReference>
<keyword evidence="1" id="KW-1133">Transmembrane helix</keyword>
<dbReference type="Proteomes" id="UP001409291">
    <property type="component" value="Unassembled WGS sequence"/>
</dbReference>
<reference evidence="2 3" key="1">
    <citation type="submission" date="2024-04" db="EMBL/GenBank/DDBJ databases">
        <title>WGS of bacteria from Torrens River.</title>
        <authorList>
            <person name="Wyrsch E.R."/>
            <person name="Drigo B."/>
        </authorList>
    </citation>
    <scope>NUCLEOTIDE SEQUENCE [LARGE SCALE GENOMIC DNA]</scope>
    <source>
        <strain evidence="2 3">TWI391</strain>
    </source>
</reference>
<gene>
    <name evidence="2" type="ORF">ABE541_11545</name>
</gene>
<evidence type="ECO:0008006" key="4">
    <source>
        <dbReference type="Google" id="ProtNLM"/>
    </source>
</evidence>
<keyword evidence="3" id="KW-1185">Reference proteome</keyword>
<protein>
    <recommendedName>
        <fullName evidence="4">DUF3592 domain-containing protein</fullName>
    </recommendedName>
</protein>
<dbReference type="EMBL" id="JBDJNQ010000004">
    <property type="protein sequence ID" value="MEN5377900.1"/>
    <property type="molecule type" value="Genomic_DNA"/>
</dbReference>
<proteinExistence type="predicted"/>